<evidence type="ECO:0000313" key="7">
    <source>
        <dbReference type="EMBL" id="HIZ72161.1"/>
    </source>
</evidence>
<reference evidence="7" key="1">
    <citation type="journal article" date="2021" name="PeerJ">
        <title>Extensive microbial diversity within the chicken gut microbiome revealed by metagenomics and culture.</title>
        <authorList>
            <person name="Gilroy R."/>
            <person name="Ravi A."/>
            <person name="Getino M."/>
            <person name="Pursley I."/>
            <person name="Horton D.L."/>
            <person name="Alikhan N.F."/>
            <person name="Baker D."/>
            <person name="Gharbi K."/>
            <person name="Hall N."/>
            <person name="Watson M."/>
            <person name="Adriaenssens E.M."/>
            <person name="Foster-Nyarko E."/>
            <person name="Jarju S."/>
            <person name="Secka A."/>
            <person name="Antonio M."/>
            <person name="Oren A."/>
            <person name="Chaudhuri R.R."/>
            <person name="La Ragione R."/>
            <person name="Hildebrand F."/>
            <person name="Pallen M.J."/>
        </authorList>
    </citation>
    <scope>NUCLEOTIDE SEQUENCE</scope>
    <source>
        <strain evidence="7">ChiW7-2402</strain>
    </source>
</reference>
<comment type="caution">
    <text evidence="7">The sequence shown here is derived from an EMBL/GenBank/DDBJ whole genome shotgun (WGS) entry which is preliminary data.</text>
</comment>
<dbReference type="GO" id="GO:0016787">
    <property type="term" value="F:hydrolase activity"/>
    <property type="evidence" value="ECO:0007669"/>
    <property type="project" value="UniProtKB-KW"/>
</dbReference>
<evidence type="ECO:0000256" key="4">
    <source>
        <dbReference type="ARBA" id="ARBA00022842"/>
    </source>
</evidence>
<accession>A0A9D2G4I5</accession>
<dbReference type="GO" id="GO:0003723">
    <property type="term" value="F:RNA binding"/>
    <property type="evidence" value="ECO:0007669"/>
    <property type="project" value="UniProtKB-KW"/>
</dbReference>
<evidence type="ECO:0000259" key="6">
    <source>
        <dbReference type="PROSITE" id="PS50126"/>
    </source>
</evidence>
<keyword evidence="4" id="KW-0460">Magnesium</keyword>
<dbReference type="Proteomes" id="UP000824102">
    <property type="component" value="Unassembled WGS sequence"/>
</dbReference>
<dbReference type="Gene3D" id="2.40.50.140">
    <property type="entry name" value="Nucleic acid-binding proteins"/>
    <property type="match status" value="1"/>
</dbReference>
<dbReference type="PANTHER" id="PTHR30001:SF0">
    <property type="entry name" value="RIBONUCLEASE G"/>
    <property type="match status" value="1"/>
</dbReference>
<reference evidence="7" key="2">
    <citation type="submission" date="2021-04" db="EMBL/GenBank/DDBJ databases">
        <authorList>
            <person name="Gilroy R."/>
        </authorList>
    </citation>
    <scope>NUCLEOTIDE SEQUENCE</scope>
    <source>
        <strain evidence="7">ChiW7-2402</strain>
    </source>
</reference>
<sequence>MSGSTMKKEWFFDRVCGEQIVVYAEDGRIVEIEGENEKNGAVLGNIYKGKVANVVPGMQAAFINCGMARNCYLPLDEGAARFASYDGSGSSSVRDLKEGDEVLVQVVKAPRGNKGAKVSLDLSLVGKTLIYLPKTDFLGISRKIEDPDIRTALLKEAERQRLPGEGFILRTAAANATRRHLKTECEFLRRIYRSAMEAARTAPVGTAVYREADLPFKVLRDSLGDGATKLYVADKELYERIITIARMRPDLGEKRVVHYTGEESMYKHFGLSEQIFSLSQPMVRLENGAYLIFDRTEAMTVVDVNTGKFTGENDLESTVFETNLLAAREIARQVRLRNVGGIVAVDFIDMTEEAHRAAVTEELERALSSDRSKCRVLPMNDLCVTLFTRKRTSREIASMLLQPCRHCGGRGEELSDLYMALLIRSALLDCFAEGYRSAIVELNGELLKNILFGRFFRADVTGAWSEKRVYLIPNKEFLQEKFTVRGDNSDALTLPDTAQILY</sequence>
<dbReference type="PANTHER" id="PTHR30001">
    <property type="entry name" value="RIBONUCLEASE"/>
    <property type="match status" value="1"/>
</dbReference>
<organism evidence="7 8">
    <name type="scientific">Candidatus Gallimonas intestinavium</name>
    <dbReference type="NCBI Taxonomy" id="2838603"/>
    <lineage>
        <taxon>Bacteria</taxon>
        <taxon>Bacillati</taxon>
        <taxon>Bacillota</taxon>
        <taxon>Clostridia</taxon>
        <taxon>Candidatus Gallimonas</taxon>
    </lineage>
</organism>
<dbReference type="Pfam" id="PF10150">
    <property type="entry name" value="RNase_E_G"/>
    <property type="match status" value="1"/>
</dbReference>
<dbReference type="GO" id="GO:0006364">
    <property type="term" value="P:rRNA processing"/>
    <property type="evidence" value="ECO:0007669"/>
    <property type="project" value="TreeGrafter"/>
</dbReference>
<feature type="domain" description="S1 motif" evidence="6">
    <location>
        <begin position="44"/>
        <end position="123"/>
    </location>
</feature>
<dbReference type="InterPro" id="IPR003029">
    <property type="entry name" value="S1_domain"/>
</dbReference>
<dbReference type="InterPro" id="IPR012340">
    <property type="entry name" value="NA-bd_OB-fold"/>
</dbReference>
<dbReference type="InterPro" id="IPR019307">
    <property type="entry name" value="RNA-bd_AU-1/RNase_E/G"/>
</dbReference>
<evidence type="ECO:0000256" key="3">
    <source>
        <dbReference type="ARBA" id="ARBA00022801"/>
    </source>
</evidence>
<dbReference type="PROSITE" id="PS50126">
    <property type="entry name" value="S1"/>
    <property type="match status" value="1"/>
</dbReference>
<protein>
    <submittedName>
        <fullName evidence="7">Rne/Rng family ribonuclease</fullName>
    </submittedName>
</protein>
<evidence type="ECO:0000256" key="2">
    <source>
        <dbReference type="ARBA" id="ARBA00022723"/>
    </source>
</evidence>
<dbReference type="GO" id="GO:0005737">
    <property type="term" value="C:cytoplasm"/>
    <property type="evidence" value="ECO:0007669"/>
    <property type="project" value="TreeGrafter"/>
</dbReference>
<dbReference type="SUPFAM" id="SSF50249">
    <property type="entry name" value="Nucleic acid-binding proteins"/>
    <property type="match status" value="1"/>
</dbReference>
<evidence type="ECO:0000313" key="8">
    <source>
        <dbReference type="Proteomes" id="UP000824102"/>
    </source>
</evidence>
<evidence type="ECO:0000256" key="5">
    <source>
        <dbReference type="ARBA" id="ARBA00022884"/>
    </source>
</evidence>
<dbReference type="NCBIfam" id="TIGR00757">
    <property type="entry name" value="RNaseEG"/>
    <property type="match status" value="1"/>
</dbReference>
<dbReference type="InterPro" id="IPR004659">
    <property type="entry name" value="RNase_E/G"/>
</dbReference>
<dbReference type="GO" id="GO:0004540">
    <property type="term" value="F:RNA nuclease activity"/>
    <property type="evidence" value="ECO:0007669"/>
    <property type="project" value="InterPro"/>
</dbReference>
<dbReference type="GO" id="GO:0046872">
    <property type="term" value="F:metal ion binding"/>
    <property type="evidence" value="ECO:0007669"/>
    <property type="project" value="UniProtKB-KW"/>
</dbReference>
<dbReference type="CDD" id="cd04453">
    <property type="entry name" value="S1_RNase_E"/>
    <property type="match status" value="1"/>
</dbReference>
<evidence type="ECO:0000256" key="1">
    <source>
        <dbReference type="ARBA" id="ARBA00001946"/>
    </source>
</evidence>
<proteinExistence type="predicted"/>
<keyword evidence="2" id="KW-0479">Metal-binding</keyword>
<comment type="cofactor">
    <cofactor evidence="1">
        <name>Mg(2+)</name>
        <dbReference type="ChEBI" id="CHEBI:18420"/>
    </cofactor>
</comment>
<dbReference type="EMBL" id="DXBB01000022">
    <property type="protein sequence ID" value="HIZ72161.1"/>
    <property type="molecule type" value="Genomic_DNA"/>
</dbReference>
<keyword evidence="3" id="KW-0378">Hydrolase</keyword>
<name>A0A9D2G4I5_9FIRM</name>
<gene>
    <name evidence="7" type="ORF">H9964_01110</name>
</gene>
<dbReference type="AlphaFoldDB" id="A0A9D2G4I5"/>
<keyword evidence="5" id="KW-0694">RNA-binding</keyword>